<evidence type="ECO:0000256" key="6">
    <source>
        <dbReference type="ARBA" id="ARBA00023136"/>
    </source>
</evidence>
<dbReference type="GO" id="GO:0022857">
    <property type="term" value="F:transmembrane transporter activity"/>
    <property type="evidence" value="ECO:0007669"/>
    <property type="project" value="InterPro"/>
</dbReference>
<dbReference type="Gene3D" id="1.20.1250.20">
    <property type="entry name" value="MFS general substrate transporter like domains"/>
    <property type="match status" value="2"/>
</dbReference>
<dbReference type="GO" id="GO:0016020">
    <property type="term" value="C:membrane"/>
    <property type="evidence" value="ECO:0007669"/>
    <property type="project" value="UniProtKB-SubCell"/>
</dbReference>
<evidence type="ECO:0000256" key="7">
    <source>
        <dbReference type="SAM" id="Phobius"/>
    </source>
</evidence>
<keyword evidence="5 7" id="KW-1133">Transmembrane helix</keyword>
<dbReference type="AlphaFoldDB" id="A0A9D5ANS6"/>
<comment type="similarity">
    <text evidence="2">Belongs to the major facilitator superfamily. Sugar transporter (TC 2.A.1.1) family.</text>
</comment>
<proteinExistence type="inferred from homology"/>
<feature type="transmembrane region" description="Helical" evidence="7">
    <location>
        <begin position="476"/>
        <end position="500"/>
    </location>
</feature>
<keyword evidence="6 7" id="KW-0472">Membrane</keyword>
<name>A0A9D5ANS6_PEA</name>
<dbReference type="Gramene" id="Psat04G0319500-T1">
    <property type="protein sequence ID" value="KAI5418882.1"/>
    <property type="gene ID" value="KIW84_043195"/>
</dbReference>
<protein>
    <recommendedName>
        <fullName evidence="8">Major facilitator superfamily (MFS) profile domain-containing protein</fullName>
    </recommendedName>
</protein>
<feature type="transmembrane region" description="Helical" evidence="7">
    <location>
        <begin position="512"/>
        <end position="529"/>
    </location>
</feature>
<dbReference type="Proteomes" id="UP001058974">
    <property type="component" value="Chromosome 4"/>
</dbReference>
<feature type="domain" description="Major facilitator superfamily (MFS) profile" evidence="8">
    <location>
        <begin position="7"/>
        <end position="633"/>
    </location>
</feature>
<dbReference type="FunFam" id="1.20.1250.20:FF:000461">
    <property type="entry name" value="Monosaccharide-sensing protein 3"/>
    <property type="match status" value="1"/>
</dbReference>
<dbReference type="PROSITE" id="PS00216">
    <property type="entry name" value="SUGAR_TRANSPORT_1"/>
    <property type="match status" value="1"/>
</dbReference>
<feature type="transmembrane region" description="Helical" evidence="7">
    <location>
        <begin position="43"/>
        <end position="63"/>
    </location>
</feature>
<sequence length="653" mass="70496">MREVIMVATAATLGNLLFGWDSSTIAGGMRYIKQEFHLETDPSLEGLLVSMSFLTGTIVTIFSGTVSDMFGRRPMIITSSLMFYFSGLVMFWARNVPAILLSRMLSGIAIALAVTITPLYISEIAPPDIRGLLNTLPQLSCSMGMFLAYLLVFAISLTDTPTWRGMLSIVSVYSVAYFFLAVIYLPESPPWLVSKGRISEAKIVLQRIRGVEDVSGELALLAEGLNPGGESIIVEEYIVAPASELISNKEAGKDCIKLYGPNQGAVSMVAQQVTGQGSMLTPEGSISNLKDNIVNIFESMHENISKMSSMSHMGDHDSENMHAALLPPQGSAGEIPKNTDIGGGWQLAYKSIEAANGEGGFQRVYLHADSSAVSRQGSASTSGHDLHADQGGETFQAAALVCDSILRNKDMNIKPEVTPKRTRWKDLLDPGVKRALIVGIGLQVLQQISGISGFVYYAPQILDQAGVGALLSDLEISAVSCSIFVNVITTFCMLPCIGLSMSLMDITGRRSILLHTIPILILSLMILIVKDLFHLSSTLNAALTSICAIVYESIFCMGYGVIPNIICSEIFPTSVRGLCISICSLTFWISTLIITSLFPFLLQFLGITGVFGLFVAGCIASWIFIYLKVPETKGMPLEVIVEVFAIGSKPETN</sequence>
<evidence type="ECO:0000313" key="9">
    <source>
        <dbReference type="EMBL" id="KAI5418882.1"/>
    </source>
</evidence>
<keyword evidence="4 7" id="KW-0812">Transmembrane</keyword>
<dbReference type="OrthoDB" id="8120565at2759"/>
<dbReference type="PANTHER" id="PTHR48020:SF35">
    <property type="entry name" value="SUGAR TRANSPORTER"/>
    <property type="match status" value="1"/>
</dbReference>
<dbReference type="InterPro" id="IPR005829">
    <property type="entry name" value="Sugar_transporter_CS"/>
</dbReference>
<dbReference type="SUPFAM" id="SSF103473">
    <property type="entry name" value="MFS general substrate transporter"/>
    <property type="match status" value="1"/>
</dbReference>
<keyword evidence="3" id="KW-0813">Transport</keyword>
<dbReference type="InterPro" id="IPR036259">
    <property type="entry name" value="MFS_trans_sf"/>
</dbReference>
<accession>A0A9D5ANS6</accession>
<evidence type="ECO:0000313" key="10">
    <source>
        <dbReference type="Proteomes" id="UP001058974"/>
    </source>
</evidence>
<feature type="transmembrane region" description="Helical" evidence="7">
    <location>
        <begin position="578"/>
        <end position="598"/>
    </location>
</feature>
<organism evidence="9 10">
    <name type="scientific">Pisum sativum</name>
    <name type="common">Garden pea</name>
    <name type="synonym">Lathyrus oleraceus</name>
    <dbReference type="NCBI Taxonomy" id="3888"/>
    <lineage>
        <taxon>Eukaryota</taxon>
        <taxon>Viridiplantae</taxon>
        <taxon>Streptophyta</taxon>
        <taxon>Embryophyta</taxon>
        <taxon>Tracheophyta</taxon>
        <taxon>Spermatophyta</taxon>
        <taxon>Magnoliopsida</taxon>
        <taxon>eudicotyledons</taxon>
        <taxon>Gunneridae</taxon>
        <taxon>Pentapetalae</taxon>
        <taxon>rosids</taxon>
        <taxon>fabids</taxon>
        <taxon>Fabales</taxon>
        <taxon>Fabaceae</taxon>
        <taxon>Papilionoideae</taxon>
        <taxon>50 kb inversion clade</taxon>
        <taxon>NPAAA clade</taxon>
        <taxon>Hologalegina</taxon>
        <taxon>IRL clade</taxon>
        <taxon>Fabeae</taxon>
        <taxon>Lathyrus</taxon>
    </lineage>
</organism>
<dbReference type="InterPro" id="IPR003663">
    <property type="entry name" value="Sugar/inositol_transpt"/>
</dbReference>
<dbReference type="PROSITE" id="PS50850">
    <property type="entry name" value="MFS"/>
    <property type="match status" value="1"/>
</dbReference>
<comment type="caution">
    <text evidence="9">The sequence shown here is derived from an EMBL/GenBank/DDBJ whole genome shotgun (WGS) entry which is preliminary data.</text>
</comment>
<evidence type="ECO:0000256" key="5">
    <source>
        <dbReference type="ARBA" id="ARBA00022989"/>
    </source>
</evidence>
<dbReference type="InterPro" id="IPR020846">
    <property type="entry name" value="MFS_dom"/>
</dbReference>
<dbReference type="InterPro" id="IPR050814">
    <property type="entry name" value="Myo-inositol_Transporter"/>
</dbReference>
<evidence type="ECO:0000256" key="4">
    <source>
        <dbReference type="ARBA" id="ARBA00022692"/>
    </source>
</evidence>
<dbReference type="EMBL" id="JAMSHJ010000004">
    <property type="protein sequence ID" value="KAI5418882.1"/>
    <property type="molecule type" value="Genomic_DNA"/>
</dbReference>
<dbReference type="PRINTS" id="PR00171">
    <property type="entry name" value="SUGRTRNSPORT"/>
</dbReference>
<feature type="transmembrane region" description="Helical" evidence="7">
    <location>
        <begin position="99"/>
        <end position="121"/>
    </location>
</feature>
<evidence type="ECO:0000256" key="1">
    <source>
        <dbReference type="ARBA" id="ARBA00004141"/>
    </source>
</evidence>
<dbReference type="InterPro" id="IPR005828">
    <property type="entry name" value="MFS_sugar_transport-like"/>
</dbReference>
<keyword evidence="10" id="KW-1185">Reference proteome</keyword>
<comment type="subcellular location">
    <subcellularLocation>
        <location evidence="1">Membrane</location>
        <topology evidence="1">Multi-pass membrane protein</topology>
    </subcellularLocation>
</comment>
<dbReference type="Gramene" id="Psat4g105920.1">
    <property type="protein sequence ID" value="Psat4g105920.1.cds"/>
    <property type="gene ID" value="Psat4g105920"/>
</dbReference>
<feature type="transmembrane region" description="Helical" evidence="7">
    <location>
        <begin position="163"/>
        <end position="185"/>
    </location>
</feature>
<reference evidence="9 10" key="1">
    <citation type="journal article" date="2022" name="Nat. Genet.">
        <title>Improved pea reference genome and pan-genome highlight genomic features and evolutionary characteristics.</title>
        <authorList>
            <person name="Yang T."/>
            <person name="Liu R."/>
            <person name="Luo Y."/>
            <person name="Hu S."/>
            <person name="Wang D."/>
            <person name="Wang C."/>
            <person name="Pandey M.K."/>
            <person name="Ge S."/>
            <person name="Xu Q."/>
            <person name="Li N."/>
            <person name="Li G."/>
            <person name="Huang Y."/>
            <person name="Saxena R.K."/>
            <person name="Ji Y."/>
            <person name="Li M."/>
            <person name="Yan X."/>
            <person name="He Y."/>
            <person name="Liu Y."/>
            <person name="Wang X."/>
            <person name="Xiang C."/>
            <person name="Varshney R.K."/>
            <person name="Ding H."/>
            <person name="Gao S."/>
            <person name="Zong X."/>
        </authorList>
    </citation>
    <scope>NUCLEOTIDE SEQUENCE [LARGE SCALE GENOMIC DNA]</scope>
    <source>
        <strain evidence="9 10">cv. Zhongwan 6</strain>
    </source>
</reference>
<gene>
    <name evidence="9" type="ORF">KIW84_043195</name>
</gene>
<feature type="transmembrane region" description="Helical" evidence="7">
    <location>
        <begin position="133"/>
        <end position="157"/>
    </location>
</feature>
<feature type="transmembrane region" description="Helical" evidence="7">
    <location>
        <begin position="541"/>
        <end position="566"/>
    </location>
</feature>
<feature type="transmembrane region" description="Helical" evidence="7">
    <location>
        <begin position="604"/>
        <end position="627"/>
    </location>
</feature>
<evidence type="ECO:0000256" key="2">
    <source>
        <dbReference type="ARBA" id="ARBA00010992"/>
    </source>
</evidence>
<feature type="transmembrane region" description="Helical" evidence="7">
    <location>
        <begin position="75"/>
        <end position="93"/>
    </location>
</feature>
<evidence type="ECO:0000256" key="3">
    <source>
        <dbReference type="ARBA" id="ARBA00022448"/>
    </source>
</evidence>
<dbReference type="PANTHER" id="PTHR48020">
    <property type="entry name" value="PROTON MYO-INOSITOL COTRANSPORTER"/>
    <property type="match status" value="1"/>
</dbReference>
<evidence type="ECO:0000259" key="8">
    <source>
        <dbReference type="PROSITE" id="PS50850"/>
    </source>
</evidence>
<dbReference type="Pfam" id="PF00083">
    <property type="entry name" value="Sugar_tr"/>
    <property type="match status" value="2"/>
</dbReference>